<sequence>MQGRSTKRQKEMARQQKQRDKDAKKAERQREKEARPARQPGEEDPDIAGIVPGPQPPLEM</sequence>
<dbReference type="AlphaFoldDB" id="A0A084SGM1"/>
<accession>A0A084SGM1</accession>
<gene>
    <name evidence="2" type="ORF">Q664_47240</name>
</gene>
<name>A0A084SGM1_9BACT</name>
<organism evidence="2 3">
    <name type="scientific">Archangium violaceum Cb vi76</name>
    <dbReference type="NCBI Taxonomy" id="1406225"/>
    <lineage>
        <taxon>Bacteria</taxon>
        <taxon>Pseudomonadati</taxon>
        <taxon>Myxococcota</taxon>
        <taxon>Myxococcia</taxon>
        <taxon>Myxococcales</taxon>
        <taxon>Cystobacterineae</taxon>
        <taxon>Archangiaceae</taxon>
        <taxon>Archangium</taxon>
    </lineage>
</organism>
<dbReference type="RefSeq" id="WP_043411962.1">
    <property type="nucleotide sequence ID" value="NZ_JPMI01000367.1"/>
</dbReference>
<proteinExistence type="predicted"/>
<feature type="region of interest" description="Disordered" evidence="1">
    <location>
        <begin position="1"/>
        <end position="60"/>
    </location>
</feature>
<dbReference type="Proteomes" id="UP000028547">
    <property type="component" value="Unassembled WGS sequence"/>
</dbReference>
<dbReference type="EMBL" id="JPMI01000367">
    <property type="protein sequence ID" value="KFA87606.1"/>
    <property type="molecule type" value="Genomic_DNA"/>
</dbReference>
<reference evidence="2 3" key="1">
    <citation type="submission" date="2014-07" db="EMBL/GenBank/DDBJ databases">
        <title>Draft Genome Sequence of Gephyronic Acid Producer, Cystobacter violaceus Strain Cb vi76.</title>
        <authorList>
            <person name="Stevens D.C."/>
            <person name="Young J."/>
            <person name="Carmichael R."/>
            <person name="Tan J."/>
            <person name="Taylor R.E."/>
        </authorList>
    </citation>
    <scope>NUCLEOTIDE SEQUENCE [LARGE SCALE GENOMIC DNA]</scope>
    <source>
        <strain evidence="2 3">Cb vi76</strain>
    </source>
</reference>
<feature type="compositionally biased region" description="Basic and acidic residues" evidence="1">
    <location>
        <begin position="8"/>
        <end position="36"/>
    </location>
</feature>
<evidence type="ECO:0000313" key="2">
    <source>
        <dbReference type="EMBL" id="KFA87606.1"/>
    </source>
</evidence>
<comment type="caution">
    <text evidence="2">The sequence shown here is derived from an EMBL/GenBank/DDBJ whole genome shotgun (WGS) entry which is preliminary data.</text>
</comment>
<evidence type="ECO:0000256" key="1">
    <source>
        <dbReference type="SAM" id="MobiDB-lite"/>
    </source>
</evidence>
<protein>
    <submittedName>
        <fullName evidence="2">SRp25 nuclear protein, isoform 3</fullName>
    </submittedName>
</protein>
<evidence type="ECO:0000313" key="3">
    <source>
        <dbReference type="Proteomes" id="UP000028547"/>
    </source>
</evidence>